<evidence type="ECO:0000256" key="5">
    <source>
        <dbReference type="ARBA" id="ARBA00023242"/>
    </source>
</evidence>
<dbReference type="Proteomes" id="UP000054342">
    <property type="component" value="Unassembled WGS sequence"/>
</dbReference>
<dbReference type="PANTHER" id="PTHR47425">
    <property type="entry name" value="FARB-RELATED"/>
    <property type="match status" value="1"/>
</dbReference>
<evidence type="ECO:0000256" key="2">
    <source>
        <dbReference type="ARBA" id="ARBA00023015"/>
    </source>
</evidence>
<dbReference type="PROSITE" id="PS50048">
    <property type="entry name" value="ZN2_CY6_FUNGAL_2"/>
    <property type="match status" value="1"/>
</dbReference>
<evidence type="ECO:0000256" key="6">
    <source>
        <dbReference type="SAM" id="MobiDB-lite"/>
    </source>
</evidence>
<dbReference type="SMART" id="SM00066">
    <property type="entry name" value="GAL4"/>
    <property type="match status" value="1"/>
</dbReference>
<evidence type="ECO:0000256" key="3">
    <source>
        <dbReference type="ARBA" id="ARBA00023125"/>
    </source>
</evidence>
<accession>A0A0D2DFU5</accession>
<dbReference type="GO" id="GO:0000981">
    <property type="term" value="F:DNA-binding transcription factor activity, RNA polymerase II-specific"/>
    <property type="evidence" value="ECO:0007669"/>
    <property type="project" value="InterPro"/>
</dbReference>
<dbReference type="SUPFAM" id="SSF57701">
    <property type="entry name" value="Zn2/Cys6 DNA-binding domain"/>
    <property type="match status" value="1"/>
</dbReference>
<dbReference type="RefSeq" id="XP_013321751.1">
    <property type="nucleotide sequence ID" value="XM_013466297.1"/>
</dbReference>
<keyword evidence="5" id="KW-0539">Nucleus</keyword>
<dbReference type="GeneID" id="25323232"/>
<name>A0A0D2DFU5_9EURO</name>
<dbReference type="GO" id="GO:0003677">
    <property type="term" value="F:DNA binding"/>
    <property type="evidence" value="ECO:0007669"/>
    <property type="project" value="UniProtKB-KW"/>
</dbReference>
<dbReference type="EMBL" id="KN847317">
    <property type="protein sequence ID" value="KIW61167.1"/>
    <property type="molecule type" value="Genomic_DNA"/>
</dbReference>
<reference evidence="8 9" key="1">
    <citation type="submission" date="2015-01" db="EMBL/GenBank/DDBJ databases">
        <title>The Genome Sequence of Exophiala xenobiotica CBS118157.</title>
        <authorList>
            <consortium name="The Broad Institute Genomics Platform"/>
            <person name="Cuomo C."/>
            <person name="de Hoog S."/>
            <person name="Gorbushina A."/>
            <person name="Stielow B."/>
            <person name="Teixiera M."/>
            <person name="Abouelleil A."/>
            <person name="Chapman S.B."/>
            <person name="Priest M."/>
            <person name="Young S.K."/>
            <person name="Wortman J."/>
            <person name="Nusbaum C."/>
            <person name="Birren B."/>
        </authorList>
    </citation>
    <scope>NUCLEOTIDE SEQUENCE [LARGE SCALE GENOMIC DNA]</scope>
    <source>
        <strain evidence="8 9">CBS 118157</strain>
    </source>
</reference>
<dbReference type="InterPro" id="IPR052761">
    <property type="entry name" value="Fungal_Detox/Toxin_TFs"/>
</dbReference>
<keyword evidence="2" id="KW-0805">Transcription regulation</keyword>
<sequence length="703" mass="78673">MARPSGLPGPRRARAACTFCRSRKIRCNAQNGQSCHNCTLENVQCILTPKVRRQKRPTPSTLKDFTPLCRQQRQASFQQLKDADYQPHSTTASRGDLNSPGSCDGLLSQEDDDDGIDWRAAAFETVPLPISPDPTISGSCNRTCLVPDPSRSSVASEIPSFIKPIPSYLTREDVDYLHRKGALCVPEVKLRDALIESYVHYIHPCYPILELGVLKDSIQGKSDHRISLLLFQAIMFAGAAWVDVKMLRRLGFLTRKAARKAFYLKVKLLYDLDFEQDRFSLVQTLVLLSLWWEGPNEQKDGWYWSGLSLSVARTVGLNRDVNSKHLSPELRALRRRLWWCCVMRDTIASFGTSRPPRLRDSDFAVAPLTLEDFEYDDFQLNDLCGTSAYDSKSQRQLAVICIETAGICRIIGRVLQAAYSETELGNIDSLYFNSVPKKGRSTIEPRKLKDIQEDFRRWLQNVPKEALHAEPKPVCSSKDEQALLVHRAMLSMLTEGNGSGSGRQVNKIVMDLYKADLMKDLPATGISCLFPVSISHVLDVRSNDPVLSRAGRRRLEECKQALRELADAHIAAEWAVNFLTYVASPASAPTRTRTSIPNTVNTPCRSFVPGQSQVAEHTLSQVPSQGQLPEPNHESLAMNKAEEARGLATEHLANTVDQPTELNAISPTAYDPLADMINFPEMWMTLPEEQDTTADPGWLLDGF</sequence>
<organism evidence="8 9">
    <name type="scientific">Exophiala xenobiotica</name>
    <dbReference type="NCBI Taxonomy" id="348802"/>
    <lineage>
        <taxon>Eukaryota</taxon>
        <taxon>Fungi</taxon>
        <taxon>Dikarya</taxon>
        <taxon>Ascomycota</taxon>
        <taxon>Pezizomycotina</taxon>
        <taxon>Eurotiomycetes</taxon>
        <taxon>Chaetothyriomycetidae</taxon>
        <taxon>Chaetothyriales</taxon>
        <taxon>Herpotrichiellaceae</taxon>
        <taxon>Exophiala</taxon>
    </lineage>
</organism>
<protein>
    <recommendedName>
        <fullName evidence="7">Zn(2)-C6 fungal-type domain-containing protein</fullName>
    </recommendedName>
</protein>
<dbReference type="GO" id="GO:0006351">
    <property type="term" value="P:DNA-templated transcription"/>
    <property type="evidence" value="ECO:0007669"/>
    <property type="project" value="InterPro"/>
</dbReference>
<gene>
    <name evidence="8" type="ORF">PV05_01324</name>
</gene>
<dbReference type="AlphaFoldDB" id="A0A0D2DFU5"/>
<dbReference type="STRING" id="348802.A0A0D2DFU5"/>
<feature type="domain" description="Zn(2)-C6 fungal-type" evidence="7">
    <location>
        <begin position="16"/>
        <end position="47"/>
    </location>
</feature>
<dbReference type="HOGENOM" id="CLU_006329_1_4_1"/>
<evidence type="ECO:0000313" key="8">
    <source>
        <dbReference type="EMBL" id="KIW61167.1"/>
    </source>
</evidence>
<evidence type="ECO:0000256" key="4">
    <source>
        <dbReference type="ARBA" id="ARBA00023163"/>
    </source>
</evidence>
<keyword evidence="3" id="KW-0238">DNA-binding</keyword>
<dbReference type="OrthoDB" id="4113440at2759"/>
<keyword evidence="4" id="KW-0804">Transcription</keyword>
<dbReference type="InterPro" id="IPR007219">
    <property type="entry name" value="XnlR_reg_dom"/>
</dbReference>
<keyword evidence="9" id="KW-1185">Reference proteome</keyword>
<dbReference type="PROSITE" id="PS00463">
    <property type="entry name" value="ZN2_CY6_FUNGAL_1"/>
    <property type="match status" value="1"/>
</dbReference>
<dbReference type="InterPro" id="IPR001138">
    <property type="entry name" value="Zn2Cys6_DnaBD"/>
</dbReference>
<keyword evidence="1" id="KW-0479">Metal-binding</keyword>
<evidence type="ECO:0000313" key="9">
    <source>
        <dbReference type="Proteomes" id="UP000054342"/>
    </source>
</evidence>
<evidence type="ECO:0000259" key="7">
    <source>
        <dbReference type="PROSITE" id="PS50048"/>
    </source>
</evidence>
<dbReference type="Pfam" id="PF00172">
    <property type="entry name" value="Zn_clus"/>
    <property type="match status" value="1"/>
</dbReference>
<dbReference type="InterPro" id="IPR036864">
    <property type="entry name" value="Zn2-C6_fun-type_DNA-bd_sf"/>
</dbReference>
<evidence type="ECO:0000256" key="1">
    <source>
        <dbReference type="ARBA" id="ARBA00022723"/>
    </source>
</evidence>
<dbReference type="CDD" id="cd12148">
    <property type="entry name" value="fungal_TF_MHR"/>
    <property type="match status" value="1"/>
</dbReference>
<dbReference type="CDD" id="cd00067">
    <property type="entry name" value="GAL4"/>
    <property type="match status" value="1"/>
</dbReference>
<dbReference type="SMART" id="SM00906">
    <property type="entry name" value="Fungal_trans"/>
    <property type="match status" value="1"/>
</dbReference>
<feature type="region of interest" description="Disordered" evidence="6">
    <location>
        <begin position="79"/>
        <end position="106"/>
    </location>
</feature>
<dbReference type="PANTHER" id="PTHR47425:SF2">
    <property type="entry name" value="FARB-RELATED"/>
    <property type="match status" value="1"/>
</dbReference>
<dbReference type="GO" id="GO:0008270">
    <property type="term" value="F:zinc ion binding"/>
    <property type="evidence" value="ECO:0007669"/>
    <property type="project" value="InterPro"/>
</dbReference>
<dbReference type="Gene3D" id="4.10.240.10">
    <property type="entry name" value="Zn(2)-C6 fungal-type DNA-binding domain"/>
    <property type="match status" value="1"/>
</dbReference>
<proteinExistence type="predicted"/>
<dbReference type="Pfam" id="PF04082">
    <property type="entry name" value="Fungal_trans"/>
    <property type="match status" value="1"/>
</dbReference>